<dbReference type="RefSeq" id="WP_193457538.1">
    <property type="nucleotide sequence ID" value="NZ_BAAAXF010000016.1"/>
</dbReference>
<feature type="domain" description="Major facilitator superfamily (MFS) profile" evidence="8">
    <location>
        <begin position="31"/>
        <end position="417"/>
    </location>
</feature>
<keyword evidence="2" id="KW-0813">Transport</keyword>
<feature type="transmembrane region" description="Helical" evidence="7">
    <location>
        <begin position="33"/>
        <end position="55"/>
    </location>
</feature>
<feature type="transmembrane region" description="Helical" evidence="7">
    <location>
        <begin position="209"/>
        <end position="227"/>
    </location>
</feature>
<dbReference type="InterPro" id="IPR036259">
    <property type="entry name" value="MFS_trans_sf"/>
</dbReference>
<dbReference type="SUPFAM" id="SSF103473">
    <property type="entry name" value="MFS general substrate transporter"/>
    <property type="match status" value="1"/>
</dbReference>
<dbReference type="Pfam" id="PF07690">
    <property type="entry name" value="MFS_1"/>
    <property type="match status" value="1"/>
</dbReference>
<keyword evidence="10" id="KW-1185">Reference proteome</keyword>
<feature type="region of interest" description="Disordered" evidence="6">
    <location>
        <begin position="1"/>
        <end position="25"/>
    </location>
</feature>
<accession>A0ABP6TIW6</accession>
<dbReference type="PANTHER" id="PTHR23501:SF191">
    <property type="entry name" value="VACUOLAR BASIC AMINO ACID TRANSPORTER 4"/>
    <property type="match status" value="1"/>
</dbReference>
<keyword evidence="4 7" id="KW-1133">Transmembrane helix</keyword>
<dbReference type="InterPro" id="IPR020846">
    <property type="entry name" value="MFS_dom"/>
</dbReference>
<name>A0ABP6TIW6_9ACTN</name>
<feature type="transmembrane region" description="Helical" evidence="7">
    <location>
        <begin position="98"/>
        <end position="117"/>
    </location>
</feature>
<protein>
    <recommendedName>
        <fullName evidence="8">Major facilitator superfamily (MFS) profile domain-containing protein</fullName>
    </recommendedName>
</protein>
<feature type="transmembrane region" description="Helical" evidence="7">
    <location>
        <begin position="334"/>
        <end position="352"/>
    </location>
</feature>
<evidence type="ECO:0000256" key="6">
    <source>
        <dbReference type="SAM" id="MobiDB-lite"/>
    </source>
</evidence>
<evidence type="ECO:0000256" key="7">
    <source>
        <dbReference type="SAM" id="Phobius"/>
    </source>
</evidence>
<reference evidence="10" key="1">
    <citation type="journal article" date="2019" name="Int. J. Syst. Evol. Microbiol.">
        <title>The Global Catalogue of Microorganisms (GCM) 10K type strain sequencing project: providing services to taxonomists for standard genome sequencing and annotation.</title>
        <authorList>
            <consortium name="The Broad Institute Genomics Platform"/>
            <consortium name="The Broad Institute Genome Sequencing Center for Infectious Disease"/>
            <person name="Wu L."/>
            <person name="Ma J."/>
        </authorList>
    </citation>
    <scope>NUCLEOTIDE SEQUENCE [LARGE SCALE GENOMIC DNA]</scope>
    <source>
        <strain evidence="10">JCM 4816</strain>
    </source>
</reference>
<evidence type="ECO:0000256" key="1">
    <source>
        <dbReference type="ARBA" id="ARBA00004429"/>
    </source>
</evidence>
<dbReference type="PANTHER" id="PTHR23501">
    <property type="entry name" value="MAJOR FACILITATOR SUPERFAMILY"/>
    <property type="match status" value="1"/>
</dbReference>
<dbReference type="EMBL" id="BAAAXF010000016">
    <property type="protein sequence ID" value="GAA3494412.1"/>
    <property type="molecule type" value="Genomic_DNA"/>
</dbReference>
<feature type="transmembrane region" description="Helical" evidence="7">
    <location>
        <begin position="67"/>
        <end position="91"/>
    </location>
</feature>
<evidence type="ECO:0000313" key="10">
    <source>
        <dbReference type="Proteomes" id="UP001501455"/>
    </source>
</evidence>
<keyword evidence="3 7" id="KW-0812">Transmembrane</keyword>
<comment type="subcellular location">
    <subcellularLocation>
        <location evidence="1">Cell inner membrane</location>
        <topology evidence="1">Multi-pass membrane protein</topology>
    </subcellularLocation>
</comment>
<dbReference type="Gene3D" id="1.20.1250.20">
    <property type="entry name" value="MFS general substrate transporter like domains"/>
    <property type="match status" value="1"/>
</dbReference>
<evidence type="ECO:0000313" key="9">
    <source>
        <dbReference type="EMBL" id="GAA3494412.1"/>
    </source>
</evidence>
<dbReference type="Gene3D" id="1.20.1720.10">
    <property type="entry name" value="Multidrug resistance protein D"/>
    <property type="match status" value="1"/>
</dbReference>
<dbReference type="PROSITE" id="PS50850">
    <property type="entry name" value="MFS"/>
    <property type="match status" value="1"/>
</dbReference>
<comment type="caution">
    <text evidence="9">The sequence shown here is derived from an EMBL/GenBank/DDBJ whole genome shotgun (WGS) entry which is preliminary data.</text>
</comment>
<keyword evidence="5 7" id="KW-0472">Membrane</keyword>
<feature type="transmembrane region" description="Helical" evidence="7">
    <location>
        <begin position="309"/>
        <end position="327"/>
    </location>
</feature>
<evidence type="ECO:0000256" key="3">
    <source>
        <dbReference type="ARBA" id="ARBA00022692"/>
    </source>
</evidence>
<dbReference type="Proteomes" id="UP001501455">
    <property type="component" value="Unassembled WGS sequence"/>
</dbReference>
<feature type="transmembrane region" description="Helical" evidence="7">
    <location>
        <begin position="262"/>
        <end position="289"/>
    </location>
</feature>
<feature type="transmembrane region" description="Helical" evidence="7">
    <location>
        <begin position="393"/>
        <end position="415"/>
    </location>
</feature>
<evidence type="ECO:0000256" key="5">
    <source>
        <dbReference type="ARBA" id="ARBA00023136"/>
    </source>
</evidence>
<evidence type="ECO:0000256" key="2">
    <source>
        <dbReference type="ARBA" id="ARBA00022448"/>
    </source>
</evidence>
<organism evidence="9 10">
    <name type="scientific">Streptomyces prasinosporus</name>
    <dbReference type="NCBI Taxonomy" id="68256"/>
    <lineage>
        <taxon>Bacteria</taxon>
        <taxon>Bacillati</taxon>
        <taxon>Actinomycetota</taxon>
        <taxon>Actinomycetes</taxon>
        <taxon>Kitasatosporales</taxon>
        <taxon>Streptomycetaceae</taxon>
        <taxon>Streptomyces</taxon>
        <taxon>Streptomyces albogriseolus group</taxon>
    </lineage>
</organism>
<proteinExistence type="predicted"/>
<sequence>MSNSLAESGAQGPAAPGRKPHATDTRGPFHGPAALWLALMAGPLSFGIAGPALVLDDAARDLDVSTGAVTWTVTAFGWGIAVGTPLLAGLLDRRGARTALTTCGLLVLLGAGLVAGVPVLPVLVLGTALMGLGTAGLTATAMSLAGSPRAMGLVTASLAVVGSTAPLAGSLVNDLLSWQATLALPVLSAVAVPFAVARCAHGAPVTREPFDPLGAVLLTALVTALVFVPHQPLAAGVCSVLAAGLLAAQVRARPRGFVPAVLLRNPGFLVAAGLALCLAVVNFGMMYAIPERLEDHTSWSTSEIGVAMVWPLLLGGALSWFVVAVSAARAGRRVVITALVGLALAGAVLAAVGTSPAVLLAAQALTSIAAASGQGAFAVHATSAVPDAERPPAIGLFNLAYLLGAAFGPAIVSLLSL</sequence>
<evidence type="ECO:0000256" key="4">
    <source>
        <dbReference type="ARBA" id="ARBA00022989"/>
    </source>
</evidence>
<feature type="transmembrane region" description="Helical" evidence="7">
    <location>
        <begin position="152"/>
        <end position="172"/>
    </location>
</feature>
<dbReference type="InterPro" id="IPR011701">
    <property type="entry name" value="MFS"/>
</dbReference>
<feature type="transmembrane region" description="Helical" evidence="7">
    <location>
        <begin position="178"/>
        <end position="197"/>
    </location>
</feature>
<gene>
    <name evidence="9" type="ORF">GCM10019016_015120</name>
</gene>
<evidence type="ECO:0000259" key="8">
    <source>
        <dbReference type="PROSITE" id="PS50850"/>
    </source>
</evidence>